<evidence type="ECO:0000313" key="3">
    <source>
        <dbReference type="EMBL" id="OQO90719.1"/>
    </source>
</evidence>
<dbReference type="STRING" id="1962155.B1813_14330"/>
<sequence length="214" mass="23980">MELPPGQVATTPRRFGLPQFARSRPAPPARPVVTVSGAVRRPTQLALDELLTDELRRSQRSDLHCVTTWSALGLHWEGVPFHAVHNALSEHVGISTRARWVSVTGLDGYRACLRLDDALAEDVLLADRLDGAALPLDHGAPLRLVAPAQYGYKSVKHVCALDYRRDYDPGSARWAAHPRGRVRHEERSRYLPGPLWRVIWRAALPAVRRRYDGE</sequence>
<organism evidence="3 4">
    <name type="scientific">Saccharomonospora piscinae</name>
    <dbReference type="NCBI Taxonomy" id="687388"/>
    <lineage>
        <taxon>Bacteria</taxon>
        <taxon>Bacillati</taxon>
        <taxon>Actinomycetota</taxon>
        <taxon>Actinomycetes</taxon>
        <taxon>Pseudonocardiales</taxon>
        <taxon>Pseudonocardiaceae</taxon>
        <taxon>Saccharomonospora</taxon>
    </lineage>
</organism>
<dbReference type="EMBL" id="MWIH01000006">
    <property type="protein sequence ID" value="OQO90719.1"/>
    <property type="molecule type" value="Genomic_DNA"/>
</dbReference>
<evidence type="ECO:0000256" key="1">
    <source>
        <dbReference type="SAM" id="MobiDB-lite"/>
    </source>
</evidence>
<proteinExistence type="predicted"/>
<evidence type="ECO:0000313" key="4">
    <source>
        <dbReference type="Proteomes" id="UP000192591"/>
    </source>
</evidence>
<dbReference type="Pfam" id="PF00174">
    <property type="entry name" value="Oxidored_molyb"/>
    <property type="match status" value="1"/>
</dbReference>
<comment type="caution">
    <text evidence="3">The sequence shown here is derived from an EMBL/GenBank/DDBJ whole genome shotgun (WGS) entry which is preliminary data.</text>
</comment>
<accession>A0A1V9A0P9</accession>
<name>A0A1V9A0P9_SACPI</name>
<feature type="region of interest" description="Disordered" evidence="1">
    <location>
        <begin position="1"/>
        <end position="31"/>
    </location>
</feature>
<dbReference type="InterPro" id="IPR000572">
    <property type="entry name" value="OxRdtase_Mopterin-bd_dom"/>
</dbReference>
<dbReference type="PANTHER" id="PTHR43032">
    <property type="entry name" value="PROTEIN-METHIONINE-SULFOXIDE REDUCTASE"/>
    <property type="match status" value="1"/>
</dbReference>
<reference evidence="3 4" key="1">
    <citation type="submission" date="2017-02" db="EMBL/GenBank/DDBJ databases">
        <title>Draft genome of Saccharomonospora sp. 154.</title>
        <authorList>
            <person name="Alonso-Carmona G.S."/>
            <person name="De La Haba R."/>
            <person name="Vera-Gargallo B."/>
            <person name="Sandoval-Trujillo A.H."/>
            <person name="Ramirez-Duran N."/>
            <person name="Ventosa A."/>
        </authorList>
    </citation>
    <scope>NUCLEOTIDE SEQUENCE [LARGE SCALE GENOMIC DNA]</scope>
    <source>
        <strain evidence="3 4">LRS4.154</strain>
    </source>
</reference>
<dbReference type="Proteomes" id="UP000192591">
    <property type="component" value="Unassembled WGS sequence"/>
</dbReference>
<dbReference type="Gene3D" id="3.90.420.10">
    <property type="entry name" value="Oxidoreductase, molybdopterin-binding domain"/>
    <property type="match status" value="1"/>
</dbReference>
<feature type="domain" description="Oxidoreductase molybdopterin-binding" evidence="2">
    <location>
        <begin position="33"/>
        <end position="166"/>
    </location>
</feature>
<dbReference type="InterPro" id="IPR036374">
    <property type="entry name" value="OxRdtase_Mopterin-bd_sf"/>
</dbReference>
<dbReference type="RefSeq" id="WP_081192768.1">
    <property type="nucleotide sequence ID" value="NZ_MWIH01000006.1"/>
</dbReference>
<dbReference type="SUPFAM" id="SSF56524">
    <property type="entry name" value="Oxidoreductase molybdopterin-binding domain"/>
    <property type="match status" value="1"/>
</dbReference>
<evidence type="ECO:0000259" key="2">
    <source>
        <dbReference type="Pfam" id="PF00174"/>
    </source>
</evidence>
<gene>
    <name evidence="3" type="ORF">B1813_14330</name>
</gene>
<protein>
    <submittedName>
        <fullName evidence="3">Molybdopterin-binding oxidoreductase</fullName>
    </submittedName>
</protein>
<dbReference type="AlphaFoldDB" id="A0A1V9A0P9"/>
<keyword evidence="4" id="KW-1185">Reference proteome</keyword>